<gene>
    <name evidence="2" type="ORF">BGP80_09555</name>
</gene>
<evidence type="ECO:0000313" key="3">
    <source>
        <dbReference type="Proteomes" id="UP000237194"/>
    </source>
</evidence>
<protein>
    <submittedName>
        <fullName evidence="2">Uncharacterized protein</fullName>
    </submittedName>
</protein>
<dbReference type="EMBL" id="MIND01000018">
    <property type="protein sequence ID" value="POF88201.1"/>
    <property type="molecule type" value="Genomic_DNA"/>
</dbReference>
<name>A0A2S3WB88_PSEPU</name>
<dbReference type="AlphaFoldDB" id="A0A2S3WB88"/>
<organism evidence="2 3">
    <name type="scientific">Pseudomonas putida</name>
    <name type="common">Arthrobacter siderocapsulatus</name>
    <dbReference type="NCBI Taxonomy" id="303"/>
    <lineage>
        <taxon>Bacteria</taxon>
        <taxon>Pseudomonadati</taxon>
        <taxon>Pseudomonadota</taxon>
        <taxon>Gammaproteobacteria</taxon>
        <taxon>Pseudomonadales</taxon>
        <taxon>Pseudomonadaceae</taxon>
        <taxon>Pseudomonas</taxon>
    </lineage>
</organism>
<feature type="region of interest" description="Disordered" evidence="1">
    <location>
        <begin position="1"/>
        <end position="49"/>
    </location>
</feature>
<evidence type="ECO:0000256" key="1">
    <source>
        <dbReference type="SAM" id="MobiDB-lite"/>
    </source>
</evidence>
<comment type="caution">
    <text evidence="2">The sequence shown here is derived from an EMBL/GenBank/DDBJ whole genome shotgun (WGS) entry which is preliminary data.</text>
</comment>
<accession>A0A2S3WB88</accession>
<reference evidence="2 3" key="1">
    <citation type="submission" date="2016-08" db="EMBL/GenBank/DDBJ databases">
        <authorList>
            <person name="Seilhamer J.J."/>
        </authorList>
    </citation>
    <scope>NUCLEOTIDE SEQUENCE [LARGE SCALE GENOMIC DNA]</scope>
    <source>
        <strain evidence="2 3">KT-27</strain>
    </source>
</reference>
<proteinExistence type="predicted"/>
<sequence>MKLSDLCPGHKPPARTPAKPVVSVTVTKRAGAEQPVATGNTPALSNGPRGPVELPATLPECAALEEVLCRDAIRLECQLGQAKGKAKAEGFYADPNWYHRAKAALKHINRDRQRLMVHMRALRAEARRDCPAWQARDKAILRELSARVPKDVFDDCVRVVDDELEVLR</sequence>
<dbReference type="RefSeq" id="WP_103436406.1">
    <property type="nucleotide sequence ID" value="NZ_MIND01000018.1"/>
</dbReference>
<dbReference type="Proteomes" id="UP000237194">
    <property type="component" value="Unassembled WGS sequence"/>
</dbReference>
<evidence type="ECO:0000313" key="2">
    <source>
        <dbReference type="EMBL" id="POF88201.1"/>
    </source>
</evidence>
<reference evidence="2 3" key="2">
    <citation type="submission" date="2018-03" db="EMBL/GenBank/DDBJ databases">
        <title>Draft genome of Pseudomonas putida strain KT-27.</title>
        <authorList>
            <person name="Yoshizawa S."/>
            <person name="Khan N.H."/>
            <person name="Nishimura M."/>
            <person name="Chiura H.X."/>
            <person name="Ogura Y."/>
            <person name="Hayashi T."/>
            <person name="Kogure K."/>
        </authorList>
    </citation>
    <scope>NUCLEOTIDE SEQUENCE [LARGE SCALE GENOMIC DNA]</scope>
    <source>
        <strain evidence="2 3">KT-27</strain>
    </source>
</reference>